<sequence length="286" mass="32819">MEKNELVSCIITTFNRPDLVSFAIDSVLKQSYTCVELFIINDCSTKSYSDVIEKYSRYTNVSFHRNENNLGLSASRNKGLSLSNGKYIAFLDDDDIWLPSKLKEQVNILREYPDYVACSSSHIESESNKLVKNTKDTVSLNDLLGANIIGPPSKVLVKKSRIESIRFDENAKHAEDWDFYLQLLIMGPIYMLEQPLIIYNTSHFGRMTTGFSSLSIEDIQVKSNMTYKNKELIGDKNFRFRMASYYFAGFLKRKNKTKFLLNIIKEVGLAMTISTFLKMTSKAFKK</sequence>
<gene>
    <name evidence="2" type="ORF">JEU11_01300</name>
</gene>
<dbReference type="SUPFAM" id="SSF53448">
    <property type="entry name" value="Nucleotide-diphospho-sugar transferases"/>
    <property type="match status" value="1"/>
</dbReference>
<dbReference type="PANTHER" id="PTHR22916:SF3">
    <property type="entry name" value="UDP-GLCNAC:BETAGAL BETA-1,3-N-ACETYLGLUCOSAMINYLTRANSFERASE-LIKE PROTEIN 1"/>
    <property type="match status" value="1"/>
</dbReference>
<accession>A0ABS0WAE4</accession>
<dbReference type="Pfam" id="PF00535">
    <property type="entry name" value="Glycos_transf_2"/>
    <property type="match status" value="1"/>
</dbReference>
<organism evidence="2 3">
    <name type="scientific">Paraglaciecola chathamensis</name>
    <dbReference type="NCBI Taxonomy" id="368405"/>
    <lineage>
        <taxon>Bacteria</taxon>
        <taxon>Pseudomonadati</taxon>
        <taxon>Pseudomonadota</taxon>
        <taxon>Gammaproteobacteria</taxon>
        <taxon>Alteromonadales</taxon>
        <taxon>Alteromonadaceae</taxon>
        <taxon>Paraglaciecola</taxon>
    </lineage>
</organism>
<dbReference type="PANTHER" id="PTHR22916">
    <property type="entry name" value="GLYCOSYLTRANSFERASE"/>
    <property type="match status" value="1"/>
</dbReference>
<evidence type="ECO:0000313" key="3">
    <source>
        <dbReference type="Proteomes" id="UP000649232"/>
    </source>
</evidence>
<reference evidence="2 3" key="1">
    <citation type="submission" date="2020-12" db="EMBL/GenBank/DDBJ databases">
        <title>Draft genome sequences of nine environmental bacterial isolates colonizing plastic.</title>
        <authorList>
            <person name="Borre I."/>
            <person name="Sonnenschein E.C."/>
        </authorList>
    </citation>
    <scope>NUCLEOTIDE SEQUENCE [LARGE SCALE GENOMIC DNA]</scope>
    <source>
        <strain evidence="2 3">IB30</strain>
    </source>
</reference>
<name>A0ABS0WAE4_9ALTE</name>
<proteinExistence type="predicted"/>
<evidence type="ECO:0000259" key="1">
    <source>
        <dbReference type="Pfam" id="PF00535"/>
    </source>
</evidence>
<dbReference type="EMBL" id="JAEILT010000001">
    <property type="protein sequence ID" value="MBJ2135080.1"/>
    <property type="molecule type" value="Genomic_DNA"/>
</dbReference>
<dbReference type="RefSeq" id="WP_198823375.1">
    <property type="nucleotide sequence ID" value="NZ_JAEILT010000001.1"/>
</dbReference>
<dbReference type="InterPro" id="IPR029044">
    <property type="entry name" value="Nucleotide-diphossugar_trans"/>
</dbReference>
<protein>
    <submittedName>
        <fullName evidence="2">Glycosyltransferase family 2 protein</fullName>
    </submittedName>
</protein>
<evidence type="ECO:0000313" key="2">
    <source>
        <dbReference type="EMBL" id="MBJ2135080.1"/>
    </source>
</evidence>
<dbReference type="InterPro" id="IPR001173">
    <property type="entry name" value="Glyco_trans_2-like"/>
</dbReference>
<dbReference type="Proteomes" id="UP000649232">
    <property type="component" value="Unassembled WGS sequence"/>
</dbReference>
<comment type="caution">
    <text evidence="2">The sequence shown here is derived from an EMBL/GenBank/DDBJ whole genome shotgun (WGS) entry which is preliminary data.</text>
</comment>
<dbReference type="CDD" id="cd00761">
    <property type="entry name" value="Glyco_tranf_GTA_type"/>
    <property type="match status" value="1"/>
</dbReference>
<feature type="domain" description="Glycosyltransferase 2-like" evidence="1">
    <location>
        <begin position="8"/>
        <end position="134"/>
    </location>
</feature>
<dbReference type="Gene3D" id="3.90.550.10">
    <property type="entry name" value="Spore Coat Polysaccharide Biosynthesis Protein SpsA, Chain A"/>
    <property type="match status" value="1"/>
</dbReference>